<evidence type="ECO:0000313" key="2">
    <source>
        <dbReference type="EMBL" id="CAD7697543.1"/>
    </source>
</evidence>
<proteinExistence type="predicted"/>
<name>A0A8S1IRP5_9CHLO</name>
<organism evidence="2 3">
    <name type="scientific">Ostreobium quekettii</name>
    <dbReference type="NCBI Taxonomy" id="121088"/>
    <lineage>
        <taxon>Eukaryota</taxon>
        <taxon>Viridiplantae</taxon>
        <taxon>Chlorophyta</taxon>
        <taxon>core chlorophytes</taxon>
        <taxon>Ulvophyceae</taxon>
        <taxon>TCBD clade</taxon>
        <taxon>Bryopsidales</taxon>
        <taxon>Ostreobineae</taxon>
        <taxon>Ostreobiaceae</taxon>
        <taxon>Ostreobium</taxon>
    </lineage>
</organism>
<reference evidence="2" key="1">
    <citation type="submission" date="2020-12" db="EMBL/GenBank/DDBJ databases">
        <authorList>
            <person name="Iha C."/>
        </authorList>
    </citation>
    <scope>NUCLEOTIDE SEQUENCE</scope>
</reference>
<keyword evidence="3" id="KW-1185">Reference proteome</keyword>
<accession>A0A8S1IRP5</accession>
<evidence type="ECO:0000256" key="1">
    <source>
        <dbReference type="SAM" id="Coils"/>
    </source>
</evidence>
<dbReference type="AlphaFoldDB" id="A0A8S1IRP5"/>
<keyword evidence="1" id="KW-0175">Coiled coil</keyword>
<evidence type="ECO:0000313" key="3">
    <source>
        <dbReference type="Proteomes" id="UP000708148"/>
    </source>
</evidence>
<protein>
    <submittedName>
        <fullName evidence="2">Uncharacterized protein</fullName>
    </submittedName>
</protein>
<sequence length="242" mass="26565">MGIAYGDRRAGNLGAAVIDMAVDGRSAVGMPSCKDAFGKRSEAGVLDRKVDGERFYGKGRVLSWDQGAPQRIQRCIDALNARIEAHNAKVGNQMRACEKRIAQLERAWQRERARREDERKREAFLRRARQWGTMTATNSGGYGHEIDKMSETAIPPERPRDVVEPPTLREARGELRALRAARRDPVPSIFKVLPEAAQSRREVALGQAKAASAAGMLNGLAGMDAGNPDEEACGLAERALMK</sequence>
<feature type="coiled-coil region" evidence="1">
    <location>
        <begin position="87"/>
        <end position="121"/>
    </location>
</feature>
<feature type="non-terminal residue" evidence="2">
    <location>
        <position position="242"/>
    </location>
</feature>
<dbReference type="Proteomes" id="UP000708148">
    <property type="component" value="Unassembled WGS sequence"/>
</dbReference>
<gene>
    <name evidence="2" type="ORF">OSTQU699_LOCUS2904</name>
</gene>
<comment type="caution">
    <text evidence="2">The sequence shown here is derived from an EMBL/GenBank/DDBJ whole genome shotgun (WGS) entry which is preliminary data.</text>
</comment>
<dbReference type="EMBL" id="CAJHUC010000672">
    <property type="protein sequence ID" value="CAD7697543.1"/>
    <property type="molecule type" value="Genomic_DNA"/>
</dbReference>